<evidence type="ECO:0000256" key="4">
    <source>
        <dbReference type="SAM" id="MobiDB-lite"/>
    </source>
</evidence>
<feature type="compositionally biased region" description="Low complexity" evidence="4">
    <location>
        <begin position="82"/>
        <end position="99"/>
    </location>
</feature>
<dbReference type="PANTHER" id="PTHR41237:SF1">
    <property type="entry name" value="SMALL RIBOSOMAL SUBUNIT PROTEIN BS21M"/>
    <property type="match status" value="1"/>
</dbReference>
<dbReference type="EMBL" id="JAFFGZ010000008">
    <property type="protein sequence ID" value="KAK4641115.1"/>
    <property type="molecule type" value="Genomic_DNA"/>
</dbReference>
<evidence type="ECO:0000256" key="3">
    <source>
        <dbReference type="ARBA" id="ARBA00023274"/>
    </source>
</evidence>
<proteinExistence type="inferred from homology"/>
<reference evidence="5 6" key="1">
    <citation type="journal article" date="2023" name="bioRxiv">
        <title>High-quality genome assemblies of four members of thePodospora anserinaspecies complex.</title>
        <authorList>
            <person name="Ament-Velasquez S.L."/>
            <person name="Vogan A.A."/>
            <person name="Wallerman O."/>
            <person name="Hartmann F."/>
            <person name="Gautier V."/>
            <person name="Silar P."/>
            <person name="Giraud T."/>
            <person name="Johannesson H."/>
        </authorList>
    </citation>
    <scope>NUCLEOTIDE SEQUENCE [LARGE SCALE GENOMIC DNA]</scope>
    <source>
        <strain evidence="5 6">CBS 112042</strain>
    </source>
</reference>
<evidence type="ECO:0000256" key="1">
    <source>
        <dbReference type="ARBA" id="ARBA00006640"/>
    </source>
</evidence>
<dbReference type="Proteomes" id="UP001322138">
    <property type="component" value="Unassembled WGS sequence"/>
</dbReference>
<dbReference type="GeneID" id="87900847"/>
<name>A0ABR0FAU8_9PEZI</name>
<dbReference type="RefSeq" id="XP_062730091.1">
    <property type="nucleotide sequence ID" value="XM_062881365.1"/>
</dbReference>
<evidence type="ECO:0000313" key="6">
    <source>
        <dbReference type="Proteomes" id="UP001322138"/>
    </source>
</evidence>
<keyword evidence="2" id="KW-0689">Ribosomal protein</keyword>
<comment type="similarity">
    <text evidence="1">Belongs to the bacterial ribosomal protein bS21 family.</text>
</comment>
<feature type="region of interest" description="Disordered" evidence="4">
    <location>
        <begin position="80"/>
        <end position="147"/>
    </location>
</feature>
<dbReference type="InterPro" id="IPR052837">
    <property type="entry name" value="Mitoribosomal_bS21"/>
</dbReference>
<sequence>MFELPTNSEIAVPSARLQENNSKPLPVLSTSTAAPRISVINCFRPLAQICRTATSSTKPSPLLLNLTQTSHFSTARVLRQEATAATPSPTTITTTTTTSRPKQKILGLASKHNRTPAPRPPPLKVDPLFGPSSSSSTGSLSTSRSSLFNRTVGKKETQVFSAIINRDAKESLSKESSGTLSNLTTALFMTNAGLQTPDIRLRPTSGRTVPVKSNDPARAFKVLNALCRHNNLSNTVREQRFHERPALKRKRKLRERWRARFKDGFVAVIDRTMELRKQGW</sequence>
<accession>A0ABR0FAU8</accession>
<dbReference type="Pfam" id="PF01165">
    <property type="entry name" value="Ribosomal_S21"/>
    <property type="match status" value="1"/>
</dbReference>
<keyword evidence="3" id="KW-0687">Ribonucleoprotein</keyword>
<keyword evidence="6" id="KW-1185">Reference proteome</keyword>
<gene>
    <name evidence="5" type="ORF">QC761_609490</name>
</gene>
<feature type="compositionally biased region" description="Low complexity" evidence="4">
    <location>
        <begin position="132"/>
        <end position="147"/>
    </location>
</feature>
<evidence type="ECO:0000313" key="5">
    <source>
        <dbReference type="EMBL" id="KAK4641115.1"/>
    </source>
</evidence>
<evidence type="ECO:0008006" key="7">
    <source>
        <dbReference type="Google" id="ProtNLM"/>
    </source>
</evidence>
<organism evidence="5 6">
    <name type="scientific">Podospora bellae-mahoneyi</name>
    <dbReference type="NCBI Taxonomy" id="2093777"/>
    <lineage>
        <taxon>Eukaryota</taxon>
        <taxon>Fungi</taxon>
        <taxon>Dikarya</taxon>
        <taxon>Ascomycota</taxon>
        <taxon>Pezizomycotina</taxon>
        <taxon>Sordariomycetes</taxon>
        <taxon>Sordariomycetidae</taxon>
        <taxon>Sordariales</taxon>
        <taxon>Podosporaceae</taxon>
        <taxon>Podospora</taxon>
    </lineage>
</organism>
<dbReference type="PANTHER" id="PTHR41237">
    <property type="entry name" value="37S RIBOSOMAL PROTEIN MRP21, MITOCHONDRIAL"/>
    <property type="match status" value="1"/>
</dbReference>
<protein>
    <recommendedName>
        <fullName evidence="7">Ribosomal protein S21</fullName>
    </recommendedName>
</protein>
<dbReference type="InterPro" id="IPR001911">
    <property type="entry name" value="Ribosomal_bS21"/>
</dbReference>
<comment type="caution">
    <text evidence="5">The sequence shown here is derived from an EMBL/GenBank/DDBJ whole genome shotgun (WGS) entry which is preliminary data.</text>
</comment>
<evidence type="ECO:0000256" key="2">
    <source>
        <dbReference type="ARBA" id="ARBA00022980"/>
    </source>
</evidence>